<organism evidence="3 4">
    <name type="scientific">Sphaeramia orbicularis</name>
    <name type="common">orbiculate cardinalfish</name>
    <dbReference type="NCBI Taxonomy" id="375764"/>
    <lineage>
        <taxon>Eukaryota</taxon>
        <taxon>Metazoa</taxon>
        <taxon>Chordata</taxon>
        <taxon>Craniata</taxon>
        <taxon>Vertebrata</taxon>
        <taxon>Euteleostomi</taxon>
        <taxon>Actinopterygii</taxon>
        <taxon>Neopterygii</taxon>
        <taxon>Teleostei</taxon>
        <taxon>Neoteleostei</taxon>
        <taxon>Acanthomorphata</taxon>
        <taxon>Gobiaria</taxon>
        <taxon>Kurtiformes</taxon>
        <taxon>Apogonoidei</taxon>
        <taxon>Apogonidae</taxon>
        <taxon>Apogoninae</taxon>
        <taxon>Sphaeramia</taxon>
    </lineage>
</organism>
<dbReference type="InterPro" id="IPR001357">
    <property type="entry name" value="BRCT_dom"/>
</dbReference>
<dbReference type="Ensembl" id="ENSSORT00005011615.1">
    <property type="protein sequence ID" value="ENSSORP00005011237.1"/>
    <property type="gene ID" value="ENSSORG00005005850.1"/>
</dbReference>
<dbReference type="CDD" id="cd01229">
    <property type="entry name" value="PH_Ect2"/>
    <property type="match status" value="1"/>
</dbReference>
<evidence type="ECO:0000313" key="4">
    <source>
        <dbReference type="Proteomes" id="UP000472271"/>
    </source>
</evidence>
<dbReference type="Pfam" id="PF21243">
    <property type="entry name" value="ECT2_BRCT0"/>
    <property type="match status" value="1"/>
</dbReference>
<dbReference type="InterPro" id="IPR049396">
    <property type="entry name" value="ECT2_BRCT0"/>
</dbReference>
<feature type="domain" description="BRCT" evidence="2">
    <location>
        <begin position="172"/>
        <end position="251"/>
    </location>
</feature>
<dbReference type="CDD" id="cd00160">
    <property type="entry name" value="RhoGEF"/>
    <property type="match status" value="1"/>
</dbReference>
<dbReference type="GO" id="GO:0000281">
    <property type="term" value="P:mitotic cytokinesis"/>
    <property type="evidence" value="ECO:0007669"/>
    <property type="project" value="TreeGrafter"/>
</dbReference>
<reference evidence="3" key="2">
    <citation type="submission" date="2025-08" db="UniProtKB">
        <authorList>
            <consortium name="Ensembl"/>
        </authorList>
    </citation>
    <scope>IDENTIFICATION</scope>
</reference>
<dbReference type="GO" id="GO:0005096">
    <property type="term" value="F:GTPase activator activity"/>
    <property type="evidence" value="ECO:0007669"/>
    <property type="project" value="InterPro"/>
</dbReference>
<dbReference type="Pfam" id="PF00533">
    <property type="entry name" value="BRCT"/>
    <property type="match status" value="1"/>
</dbReference>
<dbReference type="SUPFAM" id="SSF50729">
    <property type="entry name" value="PH domain-like"/>
    <property type="match status" value="1"/>
</dbReference>
<dbReference type="GO" id="GO:0005938">
    <property type="term" value="C:cell cortex"/>
    <property type="evidence" value="ECO:0007669"/>
    <property type="project" value="TreeGrafter"/>
</dbReference>
<evidence type="ECO:0000313" key="3">
    <source>
        <dbReference type="Ensembl" id="ENSSORP00005011237.1"/>
    </source>
</evidence>
<dbReference type="GO" id="GO:0035556">
    <property type="term" value="P:intracellular signal transduction"/>
    <property type="evidence" value="ECO:0007669"/>
    <property type="project" value="InterPro"/>
</dbReference>
<gene>
    <name evidence="3" type="primary">ect2</name>
</gene>
<dbReference type="Proteomes" id="UP000472271">
    <property type="component" value="Chromosome 4"/>
</dbReference>
<dbReference type="InterPro" id="IPR026817">
    <property type="entry name" value="Ect2"/>
</dbReference>
<dbReference type="GO" id="GO:0005634">
    <property type="term" value="C:nucleus"/>
    <property type="evidence" value="ECO:0007669"/>
    <property type="project" value="InterPro"/>
</dbReference>
<dbReference type="CDD" id="cd17732">
    <property type="entry name" value="BRCT_Ect2_rpt2"/>
    <property type="match status" value="1"/>
</dbReference>
<dbReference type="Gene3D" id="1.20.900.10">
    <property type="entry name" value="Dbl homology (DH) domain"/>
    <property type="match status" value="1"/>
</dbReference>
<dbReference type="PROSITE" id="PS00741">
    <property type="entry name" value="DH_1"/>
    <property type="match status" value="1"/>
</dbReference>
<dbReference type="PANTHER" id="PTHR16777:SF2">
    <property type="entry name" value="PROTEIN ECT2"/>
    <property type="match status" value="1"/>
</dbReference>
<feature type="domain" description="DH" evidence="1">
    <location>
        <begin position="476"/>
        <end position="665"/>
    </location>
</feature>
<dbReference type="InterPro" id="IPR000219">
    <property type="entry name" value="DH_dom"/>
</dbReference>
<dbReference type="Pfam" id="PF00621">
    <property type="entry name" value="RhoGEF"/>
    <property type="match status" value="1"/>
</dbReference>
<evidence type="ECO:0000259" key="1">
    <source>
        <dbReference type="PROSITE" id="PS50010"/>
    </source>
</evidence>
<dbReference type="AlphaFoldDB" id="A0A672Z3Z4"/>
<dbReference type="FunFam" id="1.20.900.10:FF:000022">
    <property type="entry name" value="protein ECT2 isoform X1"/>
    <property type="match status" value="1"/>
</dbReference>
<dbReference type="SMART" id="SM00292">
    <property type="entry name" value="BRCT"/>
    <property type="match status" value="2"/>
</dbReference>
<dbReference type="InterPro" id="IPR001331">
    <property type="entry name" value="GDS_CDC24_CS"/>
</dbReference>
<dbReference type="InterPro" id="IPR011993">
    <property type="entry name" value="PH-like_dom_sf"/>
</dbReference>
<dbReference type="GO" id="GO:0007399">
    <property type="term" value="P:nervous system development"/>
    <property type="evidence" value="ECO:0007669"/>
    <property type="project" value="TreeGrafter"/>
</dbReference>
<reference evidence="3" key="1">
    <citation type="submission" date="2019-06" db="EMBL/GenBank/DDBJ databases">
        <authorList>
            <consortium name="Wellcome Sanger Institute Data Sharing"/>
        </authorList>
    </citation>
    <scope>NUCLEOTIDE SEQUENCE [LARGE SCALE GENOMIC DNA]</scope>
</reference>
<feature type="domain" description="BRCT" evidence="2">
    <location>
        <begin position="267"/>
        <end position="355"/>
    </location>
</feature>
<dbReference type="InterPro" id="IPR035899">
    <property type="entry name" value="DBL_dom_sf"/>
</dbReference>
<dbReference type="CDD" id="cd17733">
    <property type="entry name" value="BRCT_Ect2_rpt1"/>
    <property type="match status" value="1"/>
</dbReference>
<dbReference type="SUPFAM" id="SSF48065">
    <property type="entry name" value="DBL homology domain (DH-domain)"/>
    <property type="match status" value="1"/>
</dbReference>
<reference evidence="3" key="3">
    <citation type="submission" date="2025-09" db="UniProtKB">
        <authorList>
            <consortium name="Ensembl"/>
        </authorList>
    </citation>
    <scope>IDENTIFICATION</scope>
</reference>
<dbReference type="InterPro" id="IPR036420">
    <property type="entry name" value="BRCT_dom_sf"/>
</dbReference>
<dbReference type="InterPro" id="IPR049395">
    <property type="entry name" value="ECT2_PH"/>
</dbReference>
<dbReference type="Pfam" id="PF21242">
    <property type="entry name" value="ECT2_PH"/>
    <property type="match status" value="1"/>
</dbReference>
<dbReference type="PROSITE" id="PS50010">
    <property type="entry name" value="DH_2"/>
    <property type="match status" value="1"/>
</dbReference>
<dbReference type="PROSITE" id="PS50172">
    <property type="entry name" value="BRCT"/>
    <property type="match status" value="2"/>
</dbReference>
<dbReference type="Gene3D" id="3.40.50.10190">
    <property type="entry name" value="BRCT domain"/>
    <property type="match status" value="3"/>
</dbReference>
<dbReference type="Pfam" id="PF12738">
    <property type="entry name" value="PTCB-BRCT"/>
    <property type="match status" value="1"/>
</dbReference>
<dbReference type="PANTHER" id="PTHR16777">
    <property type="entry name" value="PROTEIN ECT2"/>
    <property type="match status" value="1"/>
</dbReference>
<dbReference type="Gene3D" id="2.30.29.30">
    <property type="entry name" value="Pleckstrin-homology domain (PH domain)/Phosphotyrosine-binding domain (PTB)"/>
    <property type="match status" value="1"/>
</dbReference>
<sequence length="915" mass="103379">MADSSIVTLGTARSLLVDSSVYDSRIAETTKDHVFLGMACEDGEDMLPKVETRVVLVGEAGRNGALVKALQAIRVMEVPVVKIRGGEAGAEEKMMIKSIVNMDINTPCIMTDTVQEIGDGENTEFETVFVLTDFDSPDYTYLYKRDNRIVGPPVVLHCAAKEEPLLFSCRPLYSTTMLNMSLCFTGFRNKEEIKNLVNLVHHMGGTIRKDFSTKVTHLIAYSTHGEKYRLAVCMGTPILTPSWIHKAWERRDDLSFHAGEEEFRTEFKVPPFQDCILSFLGFSDEEKANMEERTLKHGGSYLEVGDERCTHMVVEENSVKELPFCPSKKVFVVKQEWFWGSIQMDARAGESMYLYEKNDSPEMKKAVSLLSLTTPNSNRKRRRLRDTLAQLTKETEISPFPPPRKRASAEHSLSMNSLLDISNTPETCKALAVCQDLLRRRFSTALTTCLPTVCLAPAESSKPSKSSTPVLPKQSARWQVSKELYQTESNYVDILSTILQLFKLPLEKEGQVGGPILAQEEIKTIFGSIPDIYEVHTRIKSDLEDLLTDWSEDRSVGDIILKYSKELVKAYPPFVNFFEMSKETIVRCEKQKPRFHAFLKINQSKPECGRQTLVELLIRPVQRLPSVALLLNDIKKHTSDDNPDKITLEKAIESLKEVMTHINEDKRKTEGQKQIFDVVYEVDGCPANLLSSHRSLVYRVETIALGDQPCDRGENVTLFLFNDCLEIARKRHKVINTFKSPLGQTRPPPPLKHITLMPLSQIRRVLDLQDTEECVNAFALVVRPPTEQENLLFSFQLAGEETVKSTWLKMLCRHVANTICRADAEDLIQCTDPDSLQVSTKDMDSTLSKASRAIKKTSKKVTRAFSFTKTPKRVIQRAFLANSTPDEKGQRLNCENRMSSSSTLAVSLLFICLSE</sequence>
<protein>
    <submittedName>
        <fullName evidence="3">Epithelial cell transforming 2</fullName>
    </submittedName>
</protein>
<dbReference type="GO" id="GO:2000431">
    <property type="term" value="P:regulation of cytokinesis, actomyosin contractile ring assembly"/>
    <property type="evidence" value="ECO:0007669"/>
    <property type="project" value="InterPro"/>
</dbReference>
<evidence type="ECO:0000259" key="2">
    <source>
        <dbReference type="PROSITE" id="PS50172"/>
    </source>
</evidence>
<accession>A0A672Z3Z4</accession>
<name>A0A672Z3Z4_9TELE</name>
<dbReference type="SUPFAM" id="SSF52113">
    <property type="entry name" value="BRCT domain"/>
    <property type="match status" value="2"/>
</dbReference>
<dbReference type="SMART" id="SM00325">
    <property type="entry name" value="RhoGEF"/>
    <property type="match status" value="1"/>
</dbReference>
<dbReference type="InParanoid" id="A0A672Z3Z4"/>
<keyword evidence="4" id="KW-1185">Reference proteome</keyword>
<proteinExistence type="predicted"/>
<dbReference type="GO" id="GO:0005085">
    <property type="term" value="F:guanyl-nucleotide exchange factor activity"/>
    <property type="evidence" value="ECO:0007669"/>
    <property type="project" value="InterPro"/>
</dbReference>